<reference evidence="2" key="2">
    <citation type="submission" date="2021-04" db="EMBL/GenBank/DDBJ databases">
        <authorList>
            <person name="Gilroy R."/>
        </authorList>
    </citation>
    <scope>NUCLEOTIDE SEQUENCE</scope>
    <source>
        <strain evidence="2">8470</strain>
    </source>
</reference>
<dbReference type="InterPro" id="IPR041351">
    <property type="entry name" value="Ig_GlcNase"/>
</dbReference>
<feature type="domain" description="Exo-beta-D-glucosaminidase Ig-fold" evidence="1">
    <location>
        <begin position="16"/>
        <end position="90"/>
    </location>
</feature>
<proteinExistence type="predicted"/>
<organism evidence="2 3">
    <name type="scientific">Candidatus Phocaeicola excrementipullorum</name>
    <dbReference type="NCBI Taxonomy" id="2838731"/>
    <lineage>
        <taxon>Bacteria</taxon>
        <taxon>Pseudomonadati</taxon>
        <taxon>Bacteroidota</taxon>
        <taxon>Bacteroidia</taxon>
        <taxon>Bacteroidales</taxon>
        <taxon>Bacteroidaceae</taxon>
        <taxon>Phocaeicola</taxon>
    </lineage>
</organism>
<dbReference type="Pfam" id="PF18368">
    <property type="entry name" value="Ig_GlcNase"/>
    <property type="match status" value="1"/>
</dbReference>
<dbReference type="GO" id="GO:0004553">
    <property type="term" value="F:hydrolase activity, hydrolyzing O-glycosyl compounds"/>
    <property type="evidence" value="ECO:0007669"/>
    <property type="project" value="InterPro"/>
</dbReference>
<dbReference type="Gene3D" id="2.60.40.10">
    <property type="entry name" value="Immunoglobulins"/>
    <property type="match status" value="1"/>
</dbReference>
<dbReference type="Proteomes" id="UP000784286">
    <property type="component" value="Unassembled WGS sequence"/>
</dbReference>
<evidence type="ECO:0000259" key="1">
    <source>
        <dbReference type="Pfam" id="PF18368"/>
    </source>
</evidence>
<dbReference type="EMBL" id="JAHLFJ010000024">
    <property type="protein sequence ID" value="MBU3855356.1"/>
    <property type="molecule type" value="Genomic_DNA"/>
</dbReference>
<dbReference type="PANTHER" id="PTHR43536:SF1">
    <property type="entry name" value="MANNOSYLGLYCOPROTEIN ENDO-BETA-MANNOSIDASE"/>
    <property type="match status" value="1"/>
</dbReference>
<sequence length="98" mass="11250">MKHSRLKSSYKMKIANGRCLVDVVLKNTSRLIAFFNQLQFLNAEMQPVRPSFYTDNFFSLMPGEVKTVTIETAERNLAGGLILRIKGWNVETVTRKLK</sequence>
<gene>
    <name evidence="2" type="ORF">H9928_02145</name>
</gene>
<dbReference type="InterPro" id="IPR036156">
    <property type="entry name" value="Beta-gal/glucu_dom_sf"/>
</dbReference>
<dbReference type="AlphaFoldDB" id="A0A948TL39"/>
<accession>A0A948TL39</accession>
<dbReference type="InterPro" id="IPR043534">
    <property type="entry name" value="EBDG/EBM"/>
</dbReference>
<dbReference type="InterPro" id="IPR013783">
    <property type="entry name" value="Ig-like_fold"/>
</dbReference>
<comment type="caution">
    <text evidence="2">The sequence shown here is derived from an EMBL/GenBank/DDBJ whole genome shotgun (WGS) entry which is preliminary data.</text>
</comment>
<evidence type="ECO:0000313" key="3">
    <source>
        <dbReference type="Proteomes" id="UP000784286"/>
    </source>
</evidence>
<dbReference type="SUPFAM" id="SSF49303">
    <property type="entry name" value="beta-Galactosidase/glucuronidase domain"/>
    <property type="match status" value="1"/>
</dbReference>
<name>A0A948TL39_9BACT</name>
<reference evidence="2" key="1">
    <citation type="journal article" date="2021" name="PeerJ">
        <title>Extensive microbial diversity within the chicken gut microbiome revealed by metagenomics and culture.</title>
        <authorList>
            <person name="Gilroy R."/>
            <person name="Ravi A."/>
            <person name="Getino M."/>
            <person name="Pursley I."/>
            <person name="Horton D.L."/>
            <person name="Alikhan N.F."/>
            <person name="Baker D."/>
            <person name="Gharbi K."/>
            <person name="Hall N."/>
            <person name="Watson M."/>
            <person name="Adriaenssens E.M."/>
            <person name="Foster-Nyarko E."/>
            <person name="Jarju S."/>
            <person name="Secka A."/>
            <person name="Antonio M."/>
            <person name="Oren A."/>
            <person name="Chaudhuri R.R."/>
            <person name="La Ragione R."/>
            <person name="Hildebrand F."/>
            <person name="Pallen M.J."/>
        </authorList>
    </citation>
    <scope>NUCLEOTIDE SEQUENCE</scope>
    <source>
        <strain evidence="2">8470</strain>
    </source>
</reference>
<evidence type="ECO:0000313" key="2">
    <source>
        <dbReference type="EMBL" id="MBU3855356.1"/>
    </source>
</evidence>
<protein>
    <recommendedName>
        <fullName evidence="1">Exo-beta-D-glucosaminidase Ig-fold domain-containing protein</fullName>
    </recommendedName>
</protein>
<dbReference type="PANTHER" id="PTHR43536">
    <property type="entry name" value="MANNOSYLGLYCOPROTEIN ENDO-BETA-MANNOSIDASE"/>
    <property type="match status" value="1"/>
</dbReference>